<dbReference type="Pfam" id="PF04402">
    <property type="entry name" value="SIMPL"/>
    <property type="match status" value="1"/>
</dbReference>
<gene>
    <name evidence="1" type="ORF">COU00_00990</name>
</gene>
<evidence type="ECO:0000313" key="1">
    <source>
        <dbReference type="EMBL" id="PIT94063.1"/>
    </source>
</evidence>
<sequence>EQKHSINISGQGKVVAVPDVAKIQLGLQTEKPTVAAAQTENTKKMNTLIEKLKKDFKIDAKDIQTANYSIYPQYDWTKGRQIFRSYQVNQNVNIKIRNMDKISDIIQTAGDAGLNQVGGLVFEVDEPEKIKQEARELAIKNAKEKADALAKIADVKLGKVISFSEYSNDASLRSYDSYSMKAIGVGGGAEMAPVPAVEAGSTEIIVTANVEYEIY</sequence>
<dbReference type="Proteomes" id="UP000229335">
    <property type="component" value="Unassembled WGS sequence"/>
</dbReference>
<dbReference type="AlphaFoldDB" id="A0A2M6WMQ8"/>
<name>A0A2M6WMQ8_9BACT</name>
<reference evidence="2" key="1">
    <citation type="submission" date="2017-09" db="EMBL/GenBank/DDBJ databases">
        <title>Depth-based differentiation of microbial function through sediment-hosted aquifers and enrichment of novel symbionts in the deep terrestrial subsurface.</title>
        <authorList>
            <person name="Probst A.J."/>
            <person name="Ladd B."/>
            <person name="Jarett J.K."/>
            <person name="Geller-Mcgrath D.E."/>
            <person name="Sieber C.M.K."/>
            <person name="Emerson J.B."/>
            <person name="Anantharaman K."/>
            <person name="Thomas B.C."/>
            <person name="Malmstrom R."/>
            <person name="Stieglmeier M."/>
            <person name="Klingl A."/>
            <person name="Woyke T."/>
            <person name="Ryan C.M."/>
            <person name="Banfield J.F."/>
        </authorList>
    </citation>
    <scope>NUCLEOTIDE SEQUENCE [LARGE SCALE GENOMIC DNA]</scope>
</reference>
<organism evidence="1 2">
    <name type="scientific">Candidatus Falkowbacteria bacterium CG10_big_fil_rev_8_21_14_0_10_43_11</name>
    <dbReference type="NCBI Taxonomy" id="1974568"/>
    <lineage>
        <taxon>Bacteria</taxon>
        <taxon>Candidatus Falkowiibacteriota</taxon>
    </lineage>
</organism>
<dbReference type="Gene3D" id="3.30.70.2970">
    <property type="entry name" value="Protein of unknown function (DUF541), domain 2"/>
    <property type="match status" value="1"/>
</dbReference>
<evidence type="ECO:0008006" key="3">
    <source>
        <dbReference type="Google" id="ProtNLM"/>
    </source>
</evidence>
<accession>A0A2M6WMQ8</accession>
<dbReference type="PANTHER" id="PTHR34387:SF1">
    <property type="entry name" value="PERIPLASMIC IMMUNOGENIC PROTEIN"/>
    <property type="match status" value="1"/>
</dbReference>
<dbReference type="EMBL" id="PFAS01000013">
    <property type="protein sequence ID" value="PIT94063.1"/>
    <property type="molecule type" value="Genomic_DNA"/>
</dbReference>
<dbReference type="InterPro" id="IPR052022">
    <property type="entry name" value="26kDa_periplasmic_antigen"/>
</dbReference>
<evidence type="ECO:0000313" key="2">
    <source>
        <dbReference type="Proteomes" id="UP000229335"/>
    </source>
</evidence>
<comment type="caution">
    <text evidence="1">The sequence shown here is derived from an EMBL/GenBank/DDBJ whole genome shotgun (WGS) entry which is preliminary data.</text>
</comment>
<dbReference type="PANTHER" id="PTHR34387">
    <property type="entry name" value="SLR1258 PROTEIN"/>
    <property type="match status" value="1"/>
</dbReference>
<proteinExistence type="predicted"/>
<dbReference type="GO" id="GO:0006974">
    <property type="term" value="P:DNA damage response"/>
    <property type="evidence" value="ECO:0007669"/>
    <property type="project" value="TreeGrafter"/>
</dbReference>
<dbReference type="Gene3D" id="3.30.110.170">
    <property type="entry name" value="Protein of unknown function (DUF541), domain 1"/>
    <property type="match status" value="1"/>
</dbReference>
<protein>
    <recommendedName>
        <fullName evidence="3">SIMPL domain-containing protein</fullName>
    </recommendedName>
</protein>
<dbReference type="InterPro" id="IPR007497">
    <property type="entry name" value="SIMPL/DUF541"/>
</dbReference>
<feature type="non-terminal residue" evidence="1">
    <location>
        <position position="1"/>
    </location>
</feature>